<keyword evidence="3" id="KW-1003">Cell membrane</keyword>
<dbReference type="PANTHER" id="PTHR37316">
    <property type="entry name" value="TEICHOIC ACID GLYCEROL-PHOSPHATE PRIMASE"/>
    <property type="match status" value="1"/>
</dbReference>
<evidence type="ECO:0000256" key="2">
    <source>
        <dbReference type="ARBA" id="ARBA00010488"/>
    </source>
</evidence>
<keyword evidence="4 7" id="KW-0808">Transferase</keyword>
<dbReference type="InterPro" id="IPR043149">
    <property type="entry name" value="TagF_N"/>
</dbReference>
<dbReference type="AlphaFoldDB" id="A0A7X2N1S3"/>
<proteinExistence type="inferred from homology"/>
<evidence type="ECO:0000256" key="1">
    <source>
        <dbReference type="ARBA" id="ARBA00004202"/>
    </source>
</evidence>
<accession>A0A7X2N1S3</accession>
<organism evidence="7 8">
    <name type="scientific">Floccifex porci</name>
    <dbReference type="NCBI Taxonomy" id="2606629"/>
    <lineage>
        <taxon>Bacteria</taxon>
        <taxon>Bacillati</taxon>
        <taxon>Bacillota</taxon>
        <taxon>Erysipelotrichia</taxon>
        <taxon>Erysipelotrichales</taxon>
        <taxon>Erysipelotrichaceae</taxon>
        <taxon>Floccifex</taxon>
    </lineage>
</organism>
<dbReference type="PANTHER" id="PTHR37316:SF3">
    <property type="entry name" value="TEICHOIC ACID GLYCEROL-PHOSPHATE TRANSFERASE"/>
    <property type="match status" value="1"/>
</dbReference>
<dbReference type="InterPro" id="IPR043148">
    <property type="entry name" value="TagF_C"/>
</dbReference>
<dbReference type="Proteomes" id="UP000470082">
    <property type="component" value="Unassembled WGS sequence"/>
</dbReference>
<dbReference type="SUPFAM" id="SSF53756">
    <property type="entry name" value="UDP-Glycosyltransferase/glycogen phosphorylase"/>
    <property type="match status" value="1"/>
</dbReference>
<dbReference type="Gene3D" id="3.40.50.11820">
    <property type="match status" value="1"/>
</dbReference>
<comment type="caution">
    <text evidence="7">The sequence shown here is derived from an EMBL/GenBank/DDBJ whole genome shotgun (WGS) entry which is preliminary data.</text>
</comment>
<protein>
    <submittedName>
        <fullName evidence="7">CDP-glycerol glycerophosphotransferase family protein</fullName>
    </submittedName>
</protein>
<evidence type="ECO:0000256" key="6">
    <source>
        <dbReference type="ARBA" id="ARBA00023136"/>
    </source>
</evidence>
<dbReference type="InterPro" id="IPR051612">
    <property type="entry name" value="Teichoic_Acid_Biosynth"/>
</dbReference>
<dbReference type="GO" id="GO:0047355">
    <property type="term" value="F:CDP-glycerol glycerophosphotransferase activity"/>
    <property type="evidence" value="ECO:0007669"/>
    <property type="project" value="InterPro"/>
</dbReference>
<gene>
    <name evidence="7" type="ORF">FYJ50_01945</name>
</gene>
<evidence type="ECO:0000256" key="4">
    <source>
        <dbReference type="ARBA" id="ARBA00022679"/>
    </source>
</evidence>
<reference evidence="7 8" key="1">
    <citation type="submission" date="2019-08" db="EMBL/GenBank/DDBJ databases">
        <title>In-depth cultivation of the pig gut microbiome towards novel bacterial diversity and tailored functional studies.</title>
        <authorList>
            <person name="Wylensek D."/>
            <person name="Hitch T.C.A."/>
            <person name="Clavel T."/>
        </authorList>
    </citation>
    <scope>NUCLEOTIDE SEQUENCE [LARGE SCALE GENOMIC DNA]</scope>
    <source>
        <strain evidence="7 8">LKV-178-WT-2G</strain>
    </source>
</reference>
<dbReference type="InterPro" id="IPR007554">
    <property type="entry name" value="Glycerophosphate_synth"/>
</dbReference>
<dbReference type="GO" id="GO:0019350">
    <property type="term" value="P:teichoic acid biosynthetic process"/>
    <property type="evidence" value="ECO:0007669"/>
    <property type="project" value="UniProtKB-KW"/>
</dbReference>
<dbReference type="GO" id="GO:0005886">
    <property type="term" value="C:plasma membrane"/>
    <property type="evidence" value="ECO:0007669"/>
    <property type="project" value="UniProtKB-SubCell"/>
</dbReference>
<keyword evidence="8" id="KW-1185">Reference proteome</keyword>
<dbReference type="Pfam" id="PF04464">
    <property type="entry name" value="Glyphos_transf"/>
    <property type="match status" value="1"/>
</dbReference>
<keyword evidence="6" id="KW-0472">Membrane</keyword>
<sequence length="400" mass="47872">MKWIKKIIHKCIVIANRLIYRFIPVDDHTILFIAFHGRGYSDNPKAIHQYMIQDERFKNYKFVWAIKNHKKKNIYIENAKIIEYFSFSYFYYLAHSKIWVVNCKLPGYVLKKENQIYLQTWHGTPLKKLAHDIELDKNATFYRSQMDAQSMYKTYDVDVSRYNYMISPNAFCSKIFPHAFNIHPSKLIETGYPRNDILSHVDLNRVKEKKKQLNLPLDKKVILYAPTWRDNSYVAAGYTFKLQADFHKWKEILSDEYVVIFKPHYLIINTFKEDKELEGFLYSVDATMDIAQLYECCDILITDYSSVFFDYAILNRPIYFYMYDLEEYAKDLRGFYLDIYNELPGKIYRKEEEMLKDISNSIFDFNKLSSFNSYFNNKEDGYASKRVVDILYEDINHGAQ</sequence>
<evidence type="ECO:0000313" key="8">
    <source>
        <dbReference type="Proteomes" id="UP000470082"/>
    </source>
</evidence>
<comment type="similarity">
    <text evidence="2">Belongs to the CDP-glycerol glycerophosphotransferase family.</text>
</comment>
<evidence type="ECO:0000313" key="7">
    <source>
        <dbReference type="EMBL" id="MSS00894.1"/>
    </source>
</evidence>
<evidence type="ECO:0000256" key="5">
    <source>
        <dbReference type="ARBA" id="ARBA00022944"/>
    </source>
</evidence>
<dbReference type="Gene3D" id="3.40.50.12580">
    <property type="match status" value="1"/>
</dbReference>
<dbReference type="EMBL" id="VUMM01000002">
    <property type="protein sequence ID" value="MSS00894.1"/>
    <property type="molecule type" value="Genomic_DNA"/>
</dbReference>
<keyword evidence="5" id="KW-0777">Teichoic acid biosynthesis</keyword>
<evidence type="ECO:0000256" key="3">
    <source>
        <dbReference type="ARBA" id="ARBA00022475"/>
    </source>
</evidence>
<comment type="subcellular location">
    <subcellularLocation>
        <location evidence="1">Cell membrane</location>
        <topology evidence="1">Peripheral membrane protein</topology>
    </subcellularLocation>
</comment>
<name>A0A7X2N1S3_9FIRM</name>